<dbReference type="Proteomes" id="UP001595704">
    <property type="component" value="Unassembled WGS sequence"/>
</dbReference>
<keyword evidence="2" id="KW-1185">Reference proteome</keyword>
<proteinExistence type="predicted"/>
<name>A0ABV7UHT4_9HYPH</name>
<accession>A0ABV7UHT4</accession>
<sequence length="96" mass="10425">MPRFASWALSLVFGFSNNSTQFSHGTSVIFIGSKFSRSFDGITFSALATEYAGDMPNVVLSIEMDCLTTPKFFGRHACGAPDAGSLARTDFRACPW</sequence>
<organism evidence="1 2">
    <name type="scientific">Camelimonas fluminis</name>
    <dbReference type="NCBI Taxonomy" id="1576911"/>
    <lineage>
        <taxon>Bacteria</taxon>
        <taxon>Pseudomonadati</taxon>
        <taxon>Pseudomonadota</taxon>
        <taxon>Alphaproteobacteria</taxon>
        <taxon>Hyphomicrobiales</taxon>
        <taxon>Chelatococcaceae</taxon>
        <taxon>Camelimonas</taxon>
    </lineage>
</organism>
<evidence type="ECO:0000313" key="2">
    <source>
        <dbReference type="Proteomes" id="UP001595704"/>
    </source>
</evidence>
<evidence type="ECO:0008006" key="3">
    <source>
        <dbReference type="Google" id="ProtNLM"/>
    </source>
</evidence>
<dbReference type="EMBL" id="JBHRYC010000040">
    <property type="protein sequence ID" value="MFC3637619.1"/>
    <property type="molecule type" value="Genomic_DNA"/>
</dbReference>
<gene>
    <name evidence="1" type="ORF">ACFONL_09550</name>
</gene>
<dbReference type="RefSeq" id="WP_191320554.1">
    <property type="nucleotide sequence ID" value="NZ_BNCG01000019.1"/>
</dbReference>
<protein>
    <recommendedName>
        <fullName evidence="3">Secreted protein</fullName>
    </recommendedName>
</protein>
<evidence type="ECO:0000313" key="1">
    <source>
        <dbReference type="EMBL" id="MFC3637619.1"/>
    </source>
</evidence>
<comment type="caution">
    <text evidence="1">The sequence shown here is derived from an EMBL/GenBank/DDBJ whole genome shotgun (WGS) entry which is preliminary data.</text>
</comment>
<reference evidence="2" key="1">
    <citation type="journal article" date="2019" name="Int. J. Syst. Evol. Microbiol.">
        <title>The Global Catalogue of Microorganisms (GCM) 10K type strain sequencing project: providing services to taxonomists for standard genome sequencing and annotation.</title>
        <authorList>
            <consortium name="The Broad Institute Genomics Platform"/>
            <consortium name="The Broad Institute Genome Sequencing Center for Infectious Disease"/>
            <person name="Wu L."/>
            <person name="Ma J."/>
        </authorList>
    </citation>
    <scope>NUCLEOTIDE SEQUENCE [LARGE SCALE GENOMIC DNA]</scope>
    <source>
        <strain evidence="2">KCTC 42282</strain>
    </source>
</reference>